<dbReference type="SMART" id="SM00382">
    <property type="entry name" value="AAA"/>
    <property type="match status" value="1"/>
</dbReference>
<dbReference type="GO" id="GO:0016887">
    <property type="term" value="F:ATP hydrolysis activity"/>
    <property type="evidence" value="ECO:0007669"/>
    <property type="project" value="InterPro"/>
</dbReference>
<dbReference type="AlphaFoldDB" id="A0A1I3N3L0"/>
<reference evidence="3" key="1">
    <citation type="submission" date="2016-10" db="EMBL/GenBank/DDBJ databases">
        <authorList>
            <person name="Varghese N."/>
            <person name="Submissions S."/>
        </authorList>
    </citation>
    <scope>NUCLEOTIDE SEQUENCE [LARGE SCALE GENOMIC DNA]</scope>
    <source>
        <strain evidence="3">DSM 22251</strain>
    </source>
</reference>
<dbReference type="InterPro" id="IPR003593">
    <property type="entry name" value="AAA+_ATPase"/>
</dbReference>
<dbReference type="PANTHER" id="PTHR32182:SF22">
    <property type="entry name" value="ATP-DEPENDENT ENDONUCLEASE, OLD FAMILY-RELATED"/>
    <property type="match status" value="1"/>
</dbReference>
<name>A0A1I3N3L0_9FLAO</name>
<dbReference type="InterPro" id="IPR003959">
    <property type="entry name" value="ATPase_AAA_core"/>
</dbReference>
<dbReference type="PANTHER" id="PTHR32182">
    <property type="entry name" value="DNA REPLICATION AND REPAIR PROTEIN RECF"/>
    <property type="match status" value="1"/>
</dbReference>
<dbReference type="SUPFAM" id="SSF52540">
    <property type="entry name" value="P-loop containing nucleoside triphosphate hydrolases"/>
    <property type="match status" value="1"/>
</dbReference>
<dbReference type="RefSeq" id="WP_089820125.1">
    <property type="nucleotide sequence ID" value="NZ_FORQ01000003.1"/>
</dbReference>
<dbReference type="GO" id="GO:0000731">
    <property type="term" value="P:DNA synthesis involved in DNA repair"/>
    <property type="evidence" value="ECO:0007669"/>
    <property type="project" value="TreeGrafter"/>
</dbReference>
<keyword evidence="3" id="KW-1185">Reference proteome</keyword>
<organism evidence="2 3">
    <name type="scientific">Kaistella treverensis</name>
    <dbReference type="NCBI Taxonomy" id="631455"/>
    <lineage>
        <taxon>Bacteria</taxon>
        <taxon>Pseudomonadati</taxon>
        <taxon>Bacteroidota</taxon>
        <taxon>Flavobacteriia</taxon>
        <taxon>Flavobacteriales</taxon>
        <taxon>Weeksellaceae</taxon>
        <taxon>Chryseobacterium group</taxon>
        <taxon>Kaistella</taxon>
    </lineage>
</organism>
<feature type="domain" description="AAA+ ATPase" evidence="1">
    <location>
        <begin position="20"/>
        <end position="336"/>
    </location>
</feature>
<dbReference type="Proteomes" id="UP000242560">
    <property type="component" value="Unassembled WGS sequence"/>
</dbReference>
<dbReference type="Pfam" id="PF13304">
    <property type="entry name" value="AAA_21"/>
    <property type="match status" value="1"/>
</dbReference>
<evidence type="ECO:0000313" key="3">
    <source>
        <dbReference type="Proteomes" id="UP000242560"/>
    </source>
</evidence>
<evidence type="ECO:0000313" key="2">
    <source>
        <dbReference type="EMBL" id="SFJ03466.1"/>
    </source>
</evidence>
<protein>
    <submittedName>
        <fullName evidence="2">AAA domain-containing protein, putative AbiEii toxin, Type IV TA system</fullName>
    </submittedName>
</protein>
<dbReference type="GO" id="GO:0006302">
    <property type="term" value="P:double-strand break repair"/>
    <property type="evidence" value="ECO:0007669"/>
    <property type="project" value="TreeGrafter"/>
</dbReference>
<proteinExistence type="predicted"/>
<sequence>MTTLEFKSKISENTQTINVNNGITTFIGGNGSGKSSILEAIFEKYIEDDNFRVICFSSGQNELFTELFHKHKQTNRKYLRERNEPIQSFYFNNEWIKLLIFWSSIFKENGLVRTYLKEKGYIEVDNLGDDISSRLDFRFRVRKNYVLNIRKEIEKEELGNNENDEGYELQENLLRKTEFHETLEKIINAFDIDFDFQNNDNLVKRWLTFDSKKAFEVFTHKNVNKLFSFWALATNGWLSNSELSEFNLRFKNNIQFKHLSDGEYQILSTYAIIDLFDNENTIFLFDEIDSHLYYKNLNKMWGVLNNSQGIIITTTHISESILHNKIENIKVIENGRIEESLTFLELSKRLDSIVGQKNYQFKILSRVLYPVIMDNVNDWTIFKKLAVKKLGEDINLTLDKFLPISKESSFNSPNEILGRSKLHFIEEFRKENQGKEILTKEIFLICDKDVFPENQITQNLTVTIHADFNSIKRFNGNDTKTHLLCWKRREIENYLLAPSLFDAKNCNDAVNALYNLPNYDIGNNLDNITDFRNGDFKTVLRPLYNIDGSGFNEEMLEEMISHIQVDEISNDIELVYNYLKDTIA</sequence>
<dbReference type="GO" id="GO:0005524">
    <property type="term" value="F:ATP binding"/>
    <property type="evidence" value="ECO:0007669"/>
    <property type="project" value="InterPro"/>
</dbReference>
<gene>
    <name evidence="2" type="ORF">SAMN05421638_1948</name>
</gene>
<dbReference type="Gene3D" id="3.40.50.300">
    <property type="entry name" value="P-loop containing nucleotide triphosphate hydrolases"/>
    <property type="match status" value="1"/>
</dbReference>
<dbReference type="EMBL" id="FORQ01000003">
    <property type="protein sequence ID" value="SFJ03466.1"/>
    <property type="molecule type" value="Genomic_DNA"/>
</dbReference>
<accession>A0A1I3N3L0</accession>
<evidence type="ECO:0000259" key="1">
    <source>
        <dbReference type="SMART" id="SM00382"/>
    </source>
</evidence>
<dbReference type="InterPro" id="IPR027417">
    <property type="entry name" value="P-loop_NTPase"/>
</dbReference>